<gene>
    <name evidence="2" type="ORF">GPECTOR_1g523</name>
</gene>
<proteinExistence type="predicted"/>
<evidence type="ECO:0000313" key="2">
    <source>
        <dbReference type="EMBL" id="KXZ56582.1"/>
    </source>
</evidence>
<name>A0A150H3J4_GONPE</name>
<dbReference type="Proteomes" id="UP000075714">
    <property type="component" value="Unassembled WGS sequence"/>
</dbReference>
<dbReference type="PANTHER" id="PTHR35100">
    <property type="entry name" value="FOLD PROTEIN"/>
    <property type="match status" value="1"/>
</dbReference>
<dbReference type="PANTHER" id="PTHR35100:SF1">
    <property type="entry name" value="F15H11.13 PROTEIN"/>
    <property type="match status" value="1"/>
</dbReference>
<protein>
    <submittedName>
        <fullName evidence="2">Uncharacterized protein</fullName>
    </submittedName>
</protein>
<dbReference type="STRING" id="33097.A0A150H3J4"/>
<feature type="region of interest" description="Disordered" evidence="1">
    <location>
        <begin position="222"/>
        <end position="249"/>
    </location>
</feature>
<dbReference type="AlphaFoldDB" id="A0A150H3J4"/>
<accession>A0A150H3J4</accession>
<evidence type="ECO:0000313" key="3">
    <source>
        <dbReference type="Proteomes" id="UP000075714"/>
    </source>
</evidence>
<evidence type="ECO:0000256" key="1">
    <source>
        <dbReference type="SAM" id="MobiDB-lite"/>
    </source>
</evidence>
<organism evidence="2 3">
    <name type="scientific">Gonium pectorale</name>
    <name type="common">Green alga</name>
    <dbReference type="NCBI Taxonomy" id="33097"/>
    <lineage>
        <taxon>Eukaryota</taxon>
        <taxon>Viridiplantae</taxon>
        <taxon>Chlorophyta</taxon>
        <taxon>core chlorophytes</taxon>
        <taxon>Chlorophyceae</taxon>
        <taxon>CS clade</taxon>
        <taxon>Chlamydomonadales</taxon>
        <taxon>Volvocaceae</taxon>
        <taxon>Gonium</taxon>
    </lineage>
</organism>
<reference evidence="3" key="1">
    <citation type="journal article" date="2016" name="Nat. Commun.">
        <title>The Gonium pectorale genome demonstrates co-option of cell cycle regulation during the evolution of multicellularity.</title>
        <authorList>
            <person name="Hanschen E.R."/>
            <person name="Marriage T.N."/>
            <person name="Ferris P.J."/>
            <person name="Hamaji T."/>
            <person name="Toyoda A."/>
            <person name="Fujiyama A."/>
            <person name="Neme R."/>
            <person name="Noguchi H."/>
            <person name="Minakuchi Y."/>
            <person name="Suzuki M."/>
            <person name="Kawai-Toyooka H."/>
            <person name="Smith D.R."/>
            <person name="Sparks H."/>
            <person name="Anderson J."/>
            <person name="Bakaric R."/>
            <person name="Luria V."/>
            <person name="Karger A."/>
            <person name="Kirschner M.W."/>
            <person name="Durand P.M."/>
            <person name="Michod R.E."/>
            <person name="Nozaki H."/>
            <person name="Olson B.J."/>
        </authorList>
    </citation>
    <scope>NUCLEOTIDE SEQUENCE [LARGE SCALE GENOMIC DNA]</scope>
    <source>
        <strain evidence="3">NIES-2863</strain>
    </source>
</reference>
<keyword evidence="3" id="KW-1185">Reference proteome</keyword>
<comment type="caution">
    <text evidence="2">The sequence shown here is derived from an EMBL/GenBank/DDBJ whole genome shotgun (WGS) entry which is preliminary data.</text>
</comment>
<sequence length="276" mass="29366">MRAVDLKASVLAVASYGGLIATVASASLSPRGPGTCDHNVCERCCNIATSAPYVVCGCHALRNRTTAAGKTWGASIVGVGIASAVFHGSSGSFREWGRRADFWTIAGASNLMTRALFPGVPAAVTAAGILATPFKPFLVSFVNSTAMELKFLAAARRNPKLRGAQRLHAACCLLGLGAFALEDYMPQLPLVHSVWHLLSSGAVATINHLMEDVEEQQHLRAGRHAGAALHRAPSASEGRRRSAQQREQQHLLRLETAPASPRQYQPLVLQMTPLQA</sequence>
<dbReference type="EMBL" id="LSYV01000002">
    <property type="protein sequence ID" value="KXZ56582.1"/>
    <property type="molecule type" value="Genomic_DNA"/>
</dbReference>
<dbReference type="OrthoDB" id="534610at2759"/>